<evidence type="ECO:0000313" key="1">
    <source>
        <dbReference type="Proteomes" id="UP000095281"/>
    </source>
</evidence>
<dbReference type="Proteomes" id="UP000095281">
    <property type="component" value="Unplaced"/>
</dbReference>
<accession>A0A1I8BTN7</accession>
<sequence length="136" mass="16228">MDDDDWNKFYLNISRNLINENAKDNIKLKNSFSINAEEFLYSYKENKQETISKNDFKSDNFTKSKLTIRLEEINKKEENIDEIRLVKMKMEKMLGALLFEELDLARPVLFKIGLFFSIVMEKNSLIKKQYLPYPNL</sequence>
<dbReference type="WBParaSite" id="MhA1_Contig518.frz3.gene17">
    <property type="protein sequence ID" value="MhA1_Contig518.frz3.gene17"/>
    <property type="gene ID" value="MhA1_Contig518.frz3.gene17"/>
</dbReference>
<proteinExistence type="predicted"/>
<name>A0A1I8BTN7_MELHA</name>
<reference evidence="2" key="1">
    <citation type="submission" date="2016-11" db="UniProtKB">
        <authorList>
            <consortium name="WormBaseParasite"/>
        </authorList>
    </citation>
    <scope>IDENTIFICATION</scope>
</reference>
<evidence type="ECO:0000313" key="2">
    <source>
        <dbReference type="WBParaSite" id="MhA1_Contig518.frz3.gene17"/>
    </source>
</evidence>
<organism evidence="1 2">
    <name type="scientific">Meloidogyne hapla</name>
    <name type="common">Root-knot nematode worm</name>
    <dbReference type="NCBI Taxonomy" id="6305"/>
    <lineage>
        <taxon>Eukaryota</taxon>
        <taxon>Metazoa</taxon>
        <taxon>Ecdysozoa</taxon>
        <taxon>Nematoda</taxon>
        <taxon>Chromadorea</taxon>
        <taxon>Rhabditida</taxon>
        <taxon>Tylenchina</taxon>
        <taxon>Tylenchomorpha</taxon>
        <taxon>Tylenchoidea</taxon>
        <taxon>Meloidogynidae</taxon>
        <taxon>Meloidogyninae</taxon>
        <taxon>Meloidogyne</taxon>
    </lineage>
</organism>
<keyword evidence="1" id="KW-1185">Reference proteome</keyword>
<dbReference type="AlphaFoldDB" id="A0A1I8BTN7"/>
<protein>
    <submittedName>
        <fullName evidence="2">Uncharacterized protein</fullName>
    </submittedName>
</protein>